<evidence type="ECO:0000313" key="3">
    <source>
        <dbReference type="EMBL" id="CAA3004933.1"/>
    </source>
</evidence>
<dbReference type="PANTHER" id="PTHR10997:SF8">
    <property type="entry name" value="EXPORTIN-2"/>
    <property type="match status" value="1"/>
</dbReference>
<evidence type="ECO:0000313" key="4">
    <source>
        <dbReference type="Proteomes" id="UP000594638"/>
    </source>
</evidence>
<dbReference type="GO" id="GO:0005635">
    <property type="term" value="C:nuclear envelope"/>
    <property type="evidence" value="ECO:0007669"/>
    <property type="project" value="TreeGrafter"/>
</dbReference>
<organism evidence="3 4">
    <name type="scientific">Olea europaea subsp. europaea</name>
    <dbReference type="NCBI Taxonomy" id="158383"/>
    <lineage>
        <taxon>Eukaryota</taxon>
        <taxon>Viridiplantae</taxon>
        <taxon>Streptophyta</taxon>
        <taxon>Embryophyta</taxon>
        <taxon>Tracheophyta</taxon>
        <taxon>Spermatophyta</taxon>
        <taxon>Magnoliopsida</taxon>
        <taxon>eudicotyledons</taxon>
        <taxon>Gunneridae</taxon>
        <taxon>Pentapetalae</taxon>
        <taxon>asterids</taxon>
        <taxon>lamiids</taxon>
        <taxon>Lamiales</taxon>
        <taxon>Oleaceae</taxon>
        <taxon>Oleeae</taxon>
        <taxon>Olea</taxon>
    </lineage>
</organism>
<dbReference type="EMBL" id="CACTIH010006903">
    <property type="protein sequence ID" value="CAA3004933.1"/>
    <property type="molecule type" value="Genomic_DNA"/>
</dbReference>
<dbReference type="InterPro" id="IPR016024">
    <property type="entry name" value="ARM-type_fold"/>
</dbReference>
<feature type="non-terminal residue" evidence="3">
    <location>
        <position position="383"/>
    </location>
</feature>
<feature type="domain" description="Exportin-2 C-terminal" evidence="1">
    <location>
        <begin position="304"/>
        <end position="382"/>
    </location>
</feature>
<sequence length="383" mass="43651">LITQDLPEFFEDRLGDWIPHLLELLDVQVKMPDGVTVIEDMKSEICEIASLIVQRYSDAENSKDYIQKFAQHIWNLLVTTSQDIKYDTLVATAIRYLVTVAERPETRPLFQDDNVLNLLCQNVVIPNSTLREADDELFEDDPEEYVKRDIEGSDIDTRRRAACDLVQALCKFQETRLIEVFGQFIGGMLEKYRADAAVHWKLKDLSIFLYSAMAIKGSTRQHGTVSISPHVNIEKFFEDNIVNELVNDTEGLGPNILKADALRYITTFRNHIPIGTIANRLPLVIKHLVSSNAVVRTYASITLEKLLTMRDPLQPKQTAFKSEQFEPLLGDLIQTLFKALDMTGSHENEHIMKTIMRLFSFSKSALIAQFLPVVVPRLTEKLG</sequence>
<dbReference type="GO" id="GO:0006611">
    <property type="term" value="P:protein export from nucleus"/>
    <property type="evidence" value="ECO:0007669"/>
    <property type="project" value="TreeGrafter"/>
</dbReference>
<dbReference type="Proteomes" id="UP000594638">
    <property type="component" value="Unassembled WGS sequence"/>
</dbReference>
<dbReference type="GO" id="GO:0005829">
    <property type="term" value="C:cytosol"/>
    <property type="evidence" value="ECO:0007669"/>
    <property type="project" value="TreeGrafter"/>
</dbReference>
<protein>
    <submittedName>
        <fullName evidence="3">Exportin-2</fullName>
    </submittedName>
</protein>
<dbReference type="InterPro" id="IPR011989">
    <property type="entry name" value="ARM-like"/>
</dbReference>
<reference evidence="3 4" key="1">
    <citation type="submission" date="2019-12" db="EMBL/GenBank/DDBJ databases">
        <authorList>
            <person name="Alioto T."/>
            <person name="Alioto T."/>
            <person name="Gomez Garrido J."/>
        </authorList>
    </citation>
    <scope>NUCLEOTIDE SEQUENCE [LARGE SCALE GENOMIC DNA]</scope>
</reference>
<dbReference type="Pfam" id="PF08506">
    <property type="entry name" value="Cse1"/>
    <property type="match status" value="1"/>
</dbReference>
<dbReference type="GO" id="GO:0006606">
    <property type="term" value="P:protein import into nucleus"/>
    <property type="evidence" value="ECO:0007669"/>
    <property type="project" value="TreeGrafter"/>
</dbReference>
<dbReference type="OrthoDB" id="3268246at2759"/>
<dbReference type="AlphaFoldDB" id="A0A8S0TJX1"/>
<evidence type="ECO:0000259" key="1">
    <source>
        <dbReference type="Pfam" id="PF03378"/>
    </source>
</evidence>
<keyword evidence="4" id="KW-1185">Reference proteome</keyword>
<dbReference type="SUPFAM" id="SSF48371">
    <property type="entry name" value="ARM repeat"/>
    <property type="match status" value="1"/>
</dbReference>
<evidence type="ECO:0000259" key="2">
    <source>
        <dbReference type="Pfam" id="PF08506"/>
    </source>
</evidence>
<dbReference type="GO" id="GO:0031267">
    <property type="term" value="F:small GTPase binding"/>
    <property type="evidence" value="ECO:0007669"/>
    <property type="project" value="InterPro"/>
</dbReference>
<gene>
    <name evidence="3" type="ORF">OLEA9_A058400</name>
</gene>
<dbReference type="PANTHER" id="PTHR10997">
    <property type="entry name" value="IMPORTIN-7, 8, 11"/>
    <property type="match status" value="1"/>
</dbReference>
<accession>A0A8S0TJX1</accession>
<feature type="non-terminal residue" evidence="3">
    <location>
        <position position="1"/>
    </location>
</feature>
<dbReference type="Gene3D" id="1.25.10.10">
    <property type="entry name" value="Leucine-rich Repeat Variant"/>
    <property type="match status" value="1"/>
</dbReference>
<proteinExistence type="predicted"/>
<name>A0A8S0TJX1_OLEEU</name>
<dbReference type="GO" id="GO:0005049">
    <property type="term" value="F:nuclear export signal receptor activity"/>
    <property type="evidence" value="ECO:0007669"/>
    <property type="project" value="TreeGrafter"/>
</dbReference>
<dbReference type="InterPro" id="IPR005043">
    <property type="entry name" value="XPO2_C"/>
</dbReference>
<dbReference type="Pfam" id="PF03378">
    <property type="entry name" value="CAS_CSE1"/>
    <property type="match status" value="1"/>
</dbReference>
<feature type="domain" description="Exportin-2 central" evidence="2">
    <location>
        <begin position="2"/>
        <end position="303"/>
    </location>
</feature>
<dbReference type="InterPro" id="IPR013713">
    <property type="entry name" value="XPO2_central"/>
</dbReference>
<comment type="caution">
    <text evidence="3">The sequence shown here is derived from an EMBL/GenBank/DDBJ whole genome shotgun (WGS) entry which is preliminary data.</text>
</comment>